<dbReference type="Gene3D" id="3.30.710.10">
    <property type="entry name" value="Potassium Channel Kv1.1, Chain A"/>
    <property type="match status" value="2"/>
</dbReference>
<feature type="domain" description="BTB" evidence="1">
    <location>
        <begin position="21"/>
        <end position="99"/>
    </location>
</feature>
<protein>
    <recommendedName>
        <fullName evidence="1">BTB domain-containing protein</fullName>
    </recommendedName>
</protein>
<organism evidence="2 3">
    <name type="scientific">Obba rivulosa</name>
    <dbReference type="NCBI Taxonomy" id="1052685"/>
    <lineage>
        <taxon>Eukaryota</taxon>
        <taxon>Fungi</taxon>
        <taxon>Dikarya</taxon>
        <taxon>Basidiomycota</taxon>
        <taxon>Agaricomycotina</taxon>
        <taxon>Agaricomycetes</taxon>
        <taxon>Polyporales</taxon>
        <taxon>Gelatoporiaceae</taxon>
        <taxon>Obba</taxon>
    </lineage>
</organism>
<dbReference type="InterPro" id="IPR011333">
    <property type="entry name" value="SKP1/BTB/POZ_sf"/>
</dbReference>
<dbReference type="EMBL" id="KV722652">
    <property type="protein sequence ID" value="OCH84626.1"/>
    <property type="molecule type" value="Genomic_DNA"/>
</dbReference>
<dbReference type="PROSITE" id="PS50097">
    <property type="entry name" value="BTB"/>
    <property type="match status" value="1"/>
</dbReference>
<dbReference type="PANTHER" id="PTHR24410:SF23">
    <property type="entry name" value="BTB DOMAIN-CONTAINING PROTEIN-RELATED"/>
    <property type="match status" value="1"/>
</dbReference>
<dbReference type="OrthoDB" id="3164835at2759"/>
<sequence length="455" mass="50085">MASISPSNVSYGSHPFIFPSADVIFLSSNDVAFRVHKIILSLASEFFALMFTLPQPASASARSSTSDIRDIERAELDGLPLLRVPETSLVLENLFRYCYPIDDPVLNSLGKIGTTLQAAIKYDLREATKLLKERLVALVTADPLRVYAIACRYSLEDVATVAADNVLRSRTEVKYIGDMDHITAGAYYRLLHYHRNKGSIGKSWAFCKSVAVHSNRFNASDLQSAWYLPSDSSDPPTDALVCCVDSTRFKVHYTVLCLASSVLQKMFKALDETQAALGLPEDTSQRVVDITEDCFAGFVLICLCYGSDIEFDSIDKVAAALTLALNYGVKKAIRPLTRKLQSYVDAVPVQVYFIACQLGLTEVASEAAKMSLSSALEPLYYGTMEEVPAKAYHQLESYRRTCGQVATTAIDNYIKYHPTSFTSSSPSCGKEYATKSGTKPLLPCWCAAYSCDVHL</sequence>
<dbReference type="Proteomes" id="UP000250043">
    <property type="component" value="Unassembled WGS sequence"/>
</dbReference>
<reference evidence="2 3" key="1">
    <citation type="submission" date="2016-07" db="EMBL/GenBank/DDBJ databases">
        <title>Draft genome of the white-rot fungus Obba rivulosa 3A-2.</title>
        <authorList>
            <consortium name="DOE Joint Genome Institute"/>
            <person name="Miettinen O."/>
            <person name="Riley R."/>
            <person name="Acob R."/>
            <person name="Barry K."/>
            <person name="Cullen D."/>
            <person name="De Vries R."/>
            <person name="Hainaut M."/>
            <person name="Hatakka A."/>
            <person name="Henrissat B."/>
            <person name="Hilden K."/>
            <person name="Kuo R."/>
            <person name="Labutti K."/>
            <person name="Lipzen A."/>
            <person name="Makela M.R."/>
            <person name="Sandor L."/>
            <person name="Spatafora J.W."/>
            <person name="Grigoriev I.V."/>
            <person name="Hibbett D.S."/>
        </authorList>
    </citation>
    <scope>NUCLEOTIDE SEQUENCE [LARGE SCALE GENOMIC DNA]</scope>
    <source>
        <strain evidence="2 3">3A-2</strain>
    </source>
</reference>
<dbReference type="Pfam" id="PF00651">
    <property type="entry name" value="BTB"/>
    <property type="match status" value="2"/>
</dbReference>
<dbReference type="InterPro" id="IPR000210">
    <property type="entry name" value="BTB/POZ_dom"/>
</dbReference>
<gene>
    <name evidence="2" type="ORF">OBBRIDRAFT_798915</name>
</gene>
<dbReference type="SUPFAM" id="SSF54695">
    <property type="entry name" value="POZ domain"/>
    <property type="match status" value="1"/>
</dbReference>
<evidence type="ECO:0000313" key="3">
    <source>
        <dbReference type="Proteomes" id="UP000250043"/>
    </source>
</evidence>
<dbReference type="PANTHER" id="PTHR24410">
    <property type="entry name" value="HL07962P-RELATED"/>
    <property type="match status" value="1"/>
</dbReference>
<dbReference type="CDD" id="cd18186">
    <property type="entry name" value="BTB_POZ_ZBTB_KLHL-like"/>
    <property type="match status" value="2"/>
</dbReference>
<accession>A0A8E2DF65</accession>
<proteinExistence type="predicted"/>
<evidence type="ECO:0000313" key="2">
    <source>
        <dbReference type="EMBL" id="OCH84626.1"/>
    </source>
</evidence>
<evidence type="ECO:0000259" key="1">
    <source>
        <dbReference type="PROSITE" id="PS50097"/>
    </source>
</evidence>
<dbReference type="InterPro" id="IPR051481">
    <property type="entry name" value="BTB-POZ/Galectin-3-binding"/>
</dbReference>
<name>A0A8E2DF65_9APHY</name>
<keyword evidence="3" id="KW-1185">Reference proteome</keyword>
<dbReference type="AlphaFoldDB" id="A0A8E2DF65"/>
<dbReference type="SMART" id="SM00225">
    <property type="entry name" value="BTB"/>
    <property type="match status" value="2"/>
</dbReference>